<dbReference type="EMBL" id="ML979137">
    <property type="protein sequence ID" value="KAF1914763.1"/>
    <property type="molecule type" value="Genomic_DNA"/>
</dbReference>
<keyword evidence="3" id="KW-1185">Reference proteome</keyword>
<name>A0A6A5QGX8_AMPQU</name>
<reference evidence="2" key="1">
    <citation type="journal article" date="2020" name="Stud. Mycol.">
        <title>101 Dothideomycetes genomes: a test case for predicting lifestyles and emergence of pathogens.</title>
        <authorList>
            <person name="Haridas S."/>
            <person name="Albert R."/>
            <person name="Binder M."/>
            <person name="Bloem J."/>
            <person name="Labutti K."/>
            <person name="Salamov A."/>
            <person name="Andreopoulos B."/>
            <person name="Baker S."/>
            <person name="Barry K."/>
            <person name="Bills G."/>
            <person name="Bluhm B."/>
            <person name="Cannon C."/>
            <person name="Castanera R."/>
            <person name="Culley D."/>
            <person name="Daum C."/>
            <person name="Ezra D."/>
            <person name="Gonzalez J."/>
            <person name="Henrissat B."/>
            <person name="Kuo A."/>
            <person name="Liang C."/>
            <person name="Lipzen A."/>
            <person name="Lutzoni F."/>
            <person name="Magnuson J."/>
            <person name="Mondo S."/>
            <person name="Nolan M."/>
            <person name="Ohm R."/>
            <person name="Pangilinan J."/>
            <person name="Park H.-J."/>
            <person name="Ramirez L."/>
            <person name="Alfaro M."/>
            <person name="Sun H."/>
            <person name="Tritt A."/>
            <person name="Yoshinaga Y."/>
            <person name="Zwiers L.-H."/>
            <person name="Turgeon B."/>
            <person name="Goodwin S."/>
            <person name="Spatafora J."/>
            <person name="Crous P."/>
            <person name="Grigoriev I."/>
        </authorList>
    </citation>
    <scope>NUCLEOTIDE SEQUENCE</scope>
    <source>
        <strain evidence="2">HMLAC05119</strain>
    </source>
</reference>
<dbReference type="AlphaFoldDB" id="A0A6A5QGX8"/>
<proteinExistence type="predicted"/>
<feature type="region of interest" description="Disordered" evidence="1">
    <location>
        <begin position="29"/>
        <end position="56"/>
    </location>
</feature>
<gene>
    <name evidence="2" type="ORF">BDU57DRAFT_501422</name>
</gene>
<feature type="compositionally biased region" description="Basic and acidic residues" evidence="1">
    <location>
        <begin position="29"/>
        <end position="38"/>
    </location>
</feature>
<evidence type="ECO:0000313" key="2">
    <source>
        <dbReference type="EMBL" id="KAF1914763.1"/>
    </source>
</evidence>
<accession>A0A6A5QGX8</accession>
<protein>
    <submittedName>
        <fullName evidence="2">Uncharacterized protein</fullName>
    </submittedName>
</protein>
<evidence type="ECO:0000256" key="1">
    <source>
        <dbReference type="SAM" id="MobiDB-lite"/>
    </source>
</evidence>
<organism evidence="2 3">
    <name type="scientific">Ampelomyces quisqualis</name>
    <name type="common">Powdery mildew agent</name>
    <dbReference type="NCBI Taxonomy" id="50730"/>
    <lineage>
        <taxon>Eukaryota</taxon>
        <taxon>Fungi</taxon>
        <taxon>Dikarya</taxon>
        <taxon>Ascomycota</taxon>
        <taxon>Pezizomycotina</taxon>
        <taxon>Dothideomycetes</taxon>
        <taxon>Pleosporomycetidae</taxon>
        <taxon>Pleosporales</taxon>
        <taxon>Pleosporineae</taxon>
        <taxon>Phaeosphaeriaceae</taxon>
        <taxon>Ampelomyces</taxon>
    </lineage>
</organism>
<sequence>MDIFRQNHPLQATNRLKANGQPLSIHFQHEASDSSSSHEDDEEIIDTPNTCSEAHHAGSSYLAPRTTHVHDKQNLADEQISFIIFTRDNNKPDPYGQQSSTNRPLPWPAVAQAYNKVFRANQHPIGSAAMEKRARTHREAWMAARPDYPRKIIYSKKDAAPKSKMLRQEKAEQAERIAITEEADTTQDRSTRVAGWVPPDYIRNHDLYDQADEPDEAEYSTIEVCNECDSSLSVIRVSTRDLVRSSGLAARLWNNALDVHHVRIGLPGASKLAVQKYAACISPGFTELRDVCAQCVDQSSTQYAWDFGALASLYNAATVLEDPHVRQLVWIQWQDFIDSGVELELDLDALNSLFNTTKPGDPARSFWATALFSAGLYDEAIHAGIFHHDLSTMLEHLIVEGQGRSSPSSSSSEDMTDRE</sequence>
<dbReference type="OrthoDB" id="3799546at2759"/>
<evidence type="ECO:0000313" key="3">
    <source>
        <dbReference type="Proteomes" id="UP000800096"/>
    </source>
</evidence>
<dbReference type="Proteomes" id="UP000800096">
    <property type="component" value="Unassembled WGS sequence"/>
</dbReference>